<evidence type="ECO:0000259" key="3">
    <source>
        <dbReference type="Pfam" id="PF17479"/>
    </source>
</evidence>
<proteinExistence type="predicted"/>
<keyword evidence="1" id="KW-0812">Transmembrane</keyword>
<dbReference type="EMBL" id="LBXW01000006">
    <property type="protein sequence ID" value="KKR39550.1"/>
    <property type="molecule type" value="Genomic_DNA"/>
</dbReference>
<feature type="transmembrane region" description="Helical" evidence="1">
    <location>
        <begin position="20"/>
        <end position="41"/>
    </location>
</feature>
<dbReference type="InterPro" id="IPR021416">
    <property type="entry name" value="DUF3048_N"/>
</dbReference>
<gene>
    <name evidence="4" type="ORF">UT72_C0006G0009</name>
</gene>
<dbReference type="Pfam" id="PF11258">
    <property type="entry name" value="DUF3048"/>
    <property type="match status" value="1"/>
</dbReference>
<evidence type="ECO:0000313" key="4">
    <source>
        <dbReference type="EMBL" id="KKR39550.1"/>
    </source>
</evidence>
<organism evidence="4 5">
    <name type="scientific">Candidatus Woesebacteria bacterium GW2011_GWB1_40_101</name>
    <dbReference type="NCBI Taxonomy" id="1618575"/>
    <lineage>
        <taxon>Bacteria</taxon>
        <taxon>Candidatus Woeseibacteriota</taxon>
    </lineage>
</organism>
<evidence type="ECO:0000313" key="5">
    <source>
        <dbReference type="Proteomes" id="UP000034687"/>
    </source>
</evidence>
<name>A0A0G0SXL6_9BACT</name>
<dbReference type="AlphaFoldDB" id="A0A0G0SXL6"/>
<dbReference type="Gene3D" id="3.50.90.10">
    <property type="entry name" value="YerB-like"/>
    <property type="match status" value="1"/>
</dbReference>
<dbReference type="Pfam" id="PF17479">
    <property type="entry name" value="DUF3048_C"/>
    <property type="match status" value="1"/>
</dbReference>
<evidence type="ECO:0000259" key="2">
    <source>
        <dbReference type="Pfam" id="PF11258"/>
    </source>
</evidence>
<dbReference type="InterPro" id="IPR023158">
    <property type="entry name" value="YerB-like_sf"/>
</dbReference>
<feature type="domain" description="DUF3048" evidence="3">
    <location>
        <begin position="287"/>
        <end position="392"/>
    </location>
</feature>
<accession>A0A0G0SXL6</accession>
<sequence>MINFSQTINTFVSSKKFTIIVSLLGLYLLSTGISLAIFSFLKKGPSQIVTAGLGAARSRINVNLPKTEECPINGGKFTKIEKEIWSARRPITAMIENHADSRPPSNLSKADVVYEAVAEGGITRFLAIFYCGASAEEAKIAPVRSARIYFIDYASEYGDKPIFMHVGGANDFSGYGDTARDVRALETLETIGWRVPRGNDFDTIYDSGFPVFWRNYERLGREVATEHTMMASLDAAYEEAAKRGFGAKDKNGKAWDANFVSWKFIDDKAQSPSASNISFGFWEGKADYDVEWKYDQASNQYLRFNGGKEHIDLETKNQLSAKNIVVLFAKERGPVDRNLHMFYTTIGTGKALVFQNGQVIAGTWQKDSRTSRTKFSDDKGREISFVRGVTWIEIVPAGNQVSY</sequence>
<dbReference type="SUPFAM" id="SSF159774">
    <property type="entry name" value="YerB-like"/>
    <property type="match status" value="1"/>
</dbReference>
<keyword evidence="1" id="KW-0472">Membrane</keyword>
<feature type="domain" description="DUF3048" evidence="2">
    <location>
        <begin position="86"/>
        <end position="244"/>
    </location>
</feature>
<dbReference type="InterPro" id="IPR035328">
    <property type="entry name" value="DUF3048_C"/>
</dbReference>
<evidence type="ECO:0008006" key="6">
    <source>
        <dbReference type="Google" id="ProtNLM"/>
    </source>
</evidence>
<keyword evidence="1" id="KW-1133">Transmembrane helix</keyword>
<evidence type="ECO:0000256" key="1">
    <source>
        <dbReference type="SAM" id="Phobius"/>
    </source>
</evidence>
<protein>
    <recommendedName>
        <fullName evidence="6">PT repeat-containing protein</fullName>
    </recommendedName>
</protein>
<comment type="caution">
    <text evidence="4">The sequence shown here is derived from an EMBL/GenBank/DDBJ whole genome shotgun (WGS) entry which is preliminary data.</text>
</comment>
<reference evidence="4 5" key="1">
    <citation type="journal article" date="2015" name="Nature">
        <title>rRNA introns, odd ribosomes, and small enigmatic genomes across a large radiation of phyla.</title>
        <authorList>
            <person name="Brown C.T."/>
            <person name="Hug L.A."/>
            <person name="Thomas B.C."/>
            <person name="Sharon I."/>
            <person name="Castelle C.J."/>
            <person name="Singh A."/>
            <person name="Wilkins M.J."/>
            <person name="Williams K.H."/>
            <person name="Banfield J.F."/>
        </authorList>
    </citation>
    <scope>NUCLEOTIDE SEQUENCE [LARGE SCALE GENOMIC DNA]</scope>
</reference>
<dbReference type="Proteomes" id="UP000034687">
    <property type="component" value="Unassembled WGS sequence"/>
</dbReference>